<accession>A0A1M7IES1</accession>
<proteinExistence type="predicted"/>
<protein>
    <recommendedName>
        <fullName evidence="1">DUF5605 domain-containing protein</fullName>
    </recommendedName>
</protein>
<evidence type="ECO:0000313" key="3">
    <source>
        <dbReference type="Proteomes" id="UP000184038"/>
    </source>
</evidence>
<gene>
    <name evidence="2" type="ORF">SAMN02746066_01823</name>
</gene>
<organism evidence="2 3">
    <name type="scientific">Anaerosporobacter mobilis DSM 15930</name>
    <dbReference type="NCBI Taxonomy" id="1120996"/>
    <lineage>
        <taxon>Bacteria</taxon>
        <taxon>Bacillati</taxon>
        <taxon>Bacillota</taxon>
        <taxon>Clostridia</taxon>
        <taxon>Lachnospirales</taxon>
        <taxon>Lachnospiraceae</taxon>
        <taxon>Anaerosporobacter</taxon>
    </lineage>
</organism>
<dbReference type="OrthoDB" id="127163at2"/>
<dbReference type="RefSeq" id="WP_073286351.1">
    <property type="nucleotide sequence ID" value="NZ_FRCP01000009.1"/>
</dbReference>
<feature type="domain" description="DUF5605" evidence="1">
    <location>
        <begin position="19"/>
        <end position="93"/>
    </location>
</feature>
<dbReference type="Pfam" id="PF18310">
    <property type="entry name" value="DUF5605"/>
    <property type="match status" value="1"/>
</dbReference>
<dbReference type="AlphaFoldDB" id="A0A1M7IES1"/>
<keyword evidence="3" id="KW-1185">Reference proteome</keyword>
<reference evidence="2 3" key="1">
    <citation type="submission" date="2016-11" db="EMBL/GenBank/DDBJ databases">
        <authorList>
            <person name="Jaros S."/>
            <person name="Januszkiewicz K."/>
            <person name="Wedrychowicz H."/>
        </authorList>
    </citation>
    <scope>NUCLEOTIDE SEQUENCE [LARGE SCALE GENOMIC DNA]</scope>
    <source>
        <strain evidence="2 3">DSM 15930</strain>
    </source>
</reference>
<dbReference type="InterPro" id="IPR041239">
    <property type="entry name" value="DUF5605"/>
</dbReference>
<evidence type="ECO:0000259" key="1">
    <source>
        <dbReference type="Pfam" id="PF18310"/>
    </source>
</evidence>
<dbReference type="STRING" id="1120996.SAMN02746066_01823"/>
<dbReference type="Proteomes" id="UP000184038">
    <property type="component" value="Unassembled WGS sequence"/>
</dbReference>
<name>A0A1M7IES1_9FIRM</name>
<dbReference type="Gene3D" id="2.60.40.3950">
    <property type="match status" value="1"/>
</dbReference>
<sequence>MGILEQVPGNGLKNVKYSWDEVVACAEEDDNYKIFYYGFCRPSYRIFEYLEEECRYHVEIIDTWNMEIHDMGVYEGKFRLTLPGKEYMTVRVRKIG</sequence>
<evidence type="ECO:0000313" key="2">
    <source>
        <dbReference type="EMBL" id="SHM39264.1"/>
    </source>
</evidence>
<dbReference type="EMBL" id="FRCP01000009">
    <property type="protein sequence ID" value="SHM39264.1"/>
    <property type="molecule type" value="Genomic_DNA"/>
</dbReference>